<dbReference type="PROSITE" id="PS51257">
    <property type="entry name" value="PROKAR_LIPOPROTEIN"/>
    <property type="match status" value="1"/>
</dbReference>
<keyword evidence="2" id="KW-0614">Plasmid</keyword>
<dbReference type="InterPro" id="IPR047808">
    <property type="entry name" value="CueP-like"/>
</dbReference>
<dbReference type="Gene3D" id="2.60.40.3700">
    <property type="match status" value="1"/>
</dbReference>
<dbReference type="NCBIfam" id="NF038094">
    <property type="entry name" value="CueP_fam"/>
    <property type="match status" value="1"/>
</dbReference>
<gene>
    <name evidence="2" type="ORF">IDM48_11300</name>
</gene>
<reference evidence="2 3" key="1">
    <citation type="submission" date="2020-09" db="EMBL/GenBank/DDBJ databases">
        <title>Investigation of environmental microbe.</title>
        <authorList>
            <person name="Ou Y."/>
            <person name="Kang Q."/>
        </authorList>
    </citation>
    <scope>NUCLEOTIDE SEQUENCE [LARGE SCALE GENOMIC DNA]</scope>
    <source>
        <strain evidence="2 3">KJZ-9</strain>
        <plasmid evidence="2 3">p1</plasmid>
    </source>
</reference>
<keyword evidence="1" id="KW-0732">Signal</keyword>
<evidence type="ECO:0000256" key="1">
    <source>
        <dbReference type="SAM" id="SignalP"/>
    </source>
</evidence>
<feature type="signal peptide" evidence="1">
    <location>
        <begin position="1"/>
        <end position="33"/>
    </location>
</feature>
<proteinExistence type="predicted"/>
<evidence type="ECO:0000313" key="2">
    <source>
        <dbReference type="EMBL" id="QOW64927.1"/>
    </source>
</evidence>
<evidence type="ECO:0000313" key="3">
    <source>
        <dbReference type="Proteomes" id="UP000516421"/>
    </source>
</evidence>
<name>A0A7S7AZM0_9MICC</name>
<dbReference type="Pfam" id="PF21172">
    <property type="entry name" value="CueP"/>
    <property type="match status" value="1"/>
</dbReference>
<dbReference type="AlphaFoldDB" id="A0A7S7AZM0"/>
<protein>
    <submittedName>
        <fullName evidence="2">CueP family metal-binding protein</fullName>
    </submittedName>
</protein>
<dbReference type="RefSeq" id="WP_180965366.1">
    <property type="nucleotide sequence ID" value="NZ_CP062957.1"/>
</dbReference>
<accession>A0A7S7AZM0</accession>
<keyword evidence="3" id="KW-1185">Reference proteome</keyword>
<sequence>MKNLRSLPKYGGKKTAATTVVIGAFLLTGCAAANDSPSATSASGAEILVENGLEGLDVRELVETLDAIPLDDRTETLTTSITAEMVTLTDQHEHATEVRLPSDEIYVSVAPYRSQTHDCYYHSPTGCLGELRNADVAVTVTDATTGETIVDEELRTLDNGFVGIWLPRGIETSISITHDGQTVTSELSTVGDDAQTCLTTMRLV</sequence>
<geneLocation type="plasmid" evidence="2 3">
    <name>p1</name>
</geneLocation>
<dbReference type="EMBL" id="CP062957">
    <property type="protein sequence ID" value="QOW64927.1"/>
    <property type="molecule type" value="Genomic_DNA"/>
</dbReference>
<feature type="chain" id="PRO_5032693564" evidence="1">
    <location>
        <begin position="34"/>
        <end position="204"/>
    </location>
</feature>
<dbReference type="Proteomes" id="UP000516421">
    <property type="component" value="Plasmid p1"/>
</dbReference>
<dbReference type="KEGG" id="rama:IDM48_11300"/>
<dbReference type="GeneID" id="96624970"/>
<organism evidence="2 3">
    <name type="scientific">Rothia amarae</name>
    <dbReference type="NCBI Taxonomy" id="169480"/>
    <lineage>
        <taxon>Bacteria</taxon>
        <taxon>Bacillati</taxon>
        <taxon>Actinomycetota</taxon>
        <taxon>Actinomycetes</taxon>
        <taxon>Micrococcales</taxon>
        <taxon>Micrococcaceae</taxon>
        <taxon>Rothia</taxon>
    </lineage>
</organism>